<organism evidence="3 4">
    <name type="scientific">Hortaea werneckii</name>
    <name type="common">Black yeast</name>
    <name type="synonym">Cladosporium werneckii</name>
    <dbReference type="NCBI Taxonomy" id="91943"/>
    <lineage>
        <taxon>Eukaryota</taxon>
        <taxon>Fungi</taxon>
        <taxon>Dikarya</taxon>
        <taxon>Ascomycota</taxon>
        <taxon>Pezizomycotina</taxon>
        <taxon>Dothideomycetes</taxon>
        <taxon>Dothideomycetidae</taxon>
        <taxon>Mycosphaerellales</taxon>
        <taxon>Teratosphaeriaceae</taxon>
        <taxon>Hortaea</taxon>
    </lineage>
</organism>
<evidence type="ECO:0000259" key="2">
    <source>
        <dbReference type="PROSITE" id="PS50191"/>
    </source>
</evidence>
<dbReference type="SMART" id="SM01100">
    <property type="entry name" value="CRAL_TRIO_N"/>
    <property type="match status" value="1"/>
</dbReference>
<dbReference type="AlphaFoldDB" id="A0A3M7BCR6"/>
<dbReference type="InterPro" id="IPR011074">
    <property type="entry name" value="CRAL/TRIO_N_dom"/>
</dbReference>
<accession>A0A3M7BCR6</accession>
<dbReference type="InterPro" id="IPR051026">
    <property type="entry name" value="PI/PC_transfer"/>
</dbReference>
<protein>
    <recommendedName>
        <fullName evidence="2">CRAL-TRIO domain-containing protein</fullName>
    </recommendedName>
</protein>
<reference evidence="3 4" key="1">
    <citation type="journal article" date="2018" name="BMC Genomics">
        <title>Genomic evidence for intraspecific hybridization in a clonal and extremely halotolerant yeast.</title>
        <authorList>
            <person name="Gostincar C."/>
            <person name="Stajich J.E."/>
            <person name="Zupancic J."/>
            <person name="Zalar P."/>
            <person name="Gunde-Cimerman N."/>
        </authorList>
    </citation>
    <scope>NUCLEOTIDE SEQUENCE [LARGE SCALE GENOMIC DNA]</scope>
    <source>
        <strain evidence="3 4">EXF-6651</strain>
    </source>
</reference>
<dbReference type="SUPFAM" id="SSF52087">
    <property type="entry name" value="CRAL/TRIO domain"/>
    <property type="match status" value="1"/>
</dbReference>
<gene>
    <name evidence="3" type="ORF">D0866_03175</name>
</gene>
<comment type="caution">
    <text evidence="3">The sequence shown here is derived from an EMBL/GenBank/DDBJ whole genome shotgun (WGS) entry which is preliminary data.</text>
</comment>
<dbReference type="EMBL" id="QWIM01000225">
    <property type="protein sequence ID" value="RMY37599.1"/>
    <property type="molecule type" value="Genomic_DNA"/>
</dbReference>
<feature type="region of interest" description="Disordered" evidence="1">
    <location>
        <begin position="301"/>
        <end position="355"/>
    </location>
</feature>
<sequence>MAETANAGMELDPKYDHYDFPTVSATKQPGHPGHTTKEQDAAVHQLRMTLEQEGYTKNLDTITLLRFLRARKFDVQLAKQMYVYLDVLAQRRGFTESEKWRSEFGGGVDNLARTFDYKEKPEVFKYYPQYYHKTDKDGRPVYVEQLGKVDLEALRKVTTDERMLQNLVTEYEKLADPRLPAASRKAGSLLETCCTIMDMKGVGLAKAGQVYGYLQRASGISQNYYPERLGKLYVINAPWGFSGVFAVVKRFLDPVTVAKIHVLGSGYKSELLAQVPKENLPKEFGGECECKGGCQLSDAGPWQDPQWAKTPKRAQPVDDIPATESHTGEGAPTGADGKPGMAQEQTEGHAAPTVQ</sequence>
<dbReference type="PANTHER" id="PTHR45657">
    <property type="entry name" value="CRAL-TRIO DOMAIN-CONTAINING PROTEIN YKL091C-RELATED"/>
    <property type="match status" value="1"/>
</dbReference>
<dbReference type="PANTHER" id="PTHR45657:SF1">
    <property type="entry name" value="CRAL-TRIO DOMAIN-CONTAINING PROTEIN YKL091C-RELATED"/>
    <property type="match status" value="1"/>
</dbReference>
<evidence type="ECO:0000313" key="3">
    <source>
        <dbReference type="EMBL" id="RMY37599.1"/>
    </source>
</evidence>
<evidence type="ECO:0000313" key="4">
    <source>
        <dbReference type="Proteomes" id="UP000276864"/>
    </source>
</evidence>
<name>A0A3M7BCR6_HORWE</name>
<dbReference type="PROSITE" id="PS50191">
    <property type="entry name" value="CRAL_TRIO"/>
    <property type="match status" value="1"/>
</dbReference>
<dbReference type="InterPro" id="IPR001251">
    <property type="entry name" value="CRAL-TRIO_dom"/>
</dbReference>
<feature type="domain" description="CRAL-TRIO" evidence="2">
    <location>
        <begin position="119"/>
        <end position="292"/>
    </location>
</feature>
<evidence type="ECO:0000256" key="1">
    <source>
        <dbReference type="SAM" id="MobiDB-lite"/>
    </source>
</evidence>
<dbReference type="InterPro" id="IPR036865">
    <property type="entry name" value="CRAL-TRIO_dom_sf"/>
</dbReference>
<dbReference type="Gene3D" id="3.40.525.10">
    <property type="entry name" value="CRAL-TRIO lipid binding domain"/>
    <property type="match status" value="1"/>
</dbReference>
<dbReference type="SUPFAM" id="SSF46938">
    <property type="entry name" value="CRAL/TRIO N-terminal domain"/>
    <property type="match status" value="1"/>
</dbReference>
<dbReference type="Pfam" id="PF03765">
    <property type="entry name" value="CRAL_TRIO_N"/>
    <property type="match status" value="1"/>
</dbReference>
<dbReference type="Proteomes" id="UP000276864">
    <property type="component" value="Unassembled WGS sequence"/>
</dbReference>
<dbReference type="Gene3D" id="1.10.8.20">
    <property type="entry name" value="N-terminal domain of phosphatidylinositol transfer protein sec14p"/>
    <property type="match status" value="1"/>
</dbReference>
<feature type="region of interest" description="Disordered" evidence="1">
    <location>
        <begin position="20"/>
        <end position="39"/>
    </location>
</feature>
<dbReference type="SMART" id="SM00516">
    <property type="entry name" value="SEC14"/>
    <property type="match status" value="1"/>
</dbReference>
<dbReference type="InterPro" id="IPR036273">
    <property type="entry name" value="CRAL/TRIO_N_dom_sf"/>
</dbReference>
<proteinExistence type="predicted"/>
<dbReference type="CDD" id="cd00170">
    <property type="entry name" value="SEC14"/>
    <property type="match status" value="1"/>
</dbReference>
<dbReference type="Pfam" id="PF00650">
    <property type="entry name" value="CRAL_TRIO"/>
    <property type="match status" value="1"/>
</dbReference>